<feature type="modified residue" description="Pyruvic acid (Ser); by autocatalysis" evidence="9">
    <location>
        <position position="458"/>
    </location>
</feature>
<keyword evidence="2 9" id="KW-0068">Autocatalytic cleavage</keyword>
<dbReference type="InterPro" id="IPR016067">
    <property type="entry name" value="S-AdoMet_deCO2ase_core"/>
</dbReference>
<dbReference type="Pfam" id="PF02675">
    <property type="entry name" value="AdoMet_dc"/>
    <property type="match status" value="1"/>
</dbReference>
<evidence type="ECO:0000256" key="6">
    <source>
        <dbReference type="ARBA" id="ARBA00023239"/>
    </source>
</evidence>
<dbReference type="UniPathway" id="UPA00331">
    <property type="reaction ID" value="UER00451"/>
</dbReference>
<feature type="active site" description="Proton acceptor; for processing activity" evidence="9">
    <location>
        <position position="463"/>
    </location>
</feature>
<gene>
    <name evidence="9" type="primary">speH</name>
    <name evidence="11" type="ORF">SAMN05444350_11854</name>
</gene>
<comment type="cofactor">
    <cofactor evidence="9">
        <name>pyruvate</name>
        <dbReference type="ChEBI" id="CHEBI:15361"/>
    </cofactor>
    <text evidence="9">Binds 1 pyruvoyl group covalently per subunit.</text>
</comment>
<comment type="catalytic activity">
    <reaction evidence="9">
        <text>S-adenosyl-L-methionine + H(+) = S-adenosyl 3-(methylsulfanyl)propylamine + CO2</text>
        <dbReference type="Rhea" id="RHEA:15981"/>
        <dbReference type="ChEBI" id="CHEBI:15378"/>
        <dbReference type="ChEBI" id="CHEBI:16526"/>
        <dbReference type="ChEBI" id="CHEBI:57443"/>
        <dbReference type="ChEBI" id="CHEBI:59789"/>
        <dbReference type="EC" id="4.1.1.50"/>
    </reaction>
</comment>
<dbReference type="RefSeq" id="WP_025832070.1">
    <property type="nucleotide sequence ID" value="NZ_CAMTFU010000030.1"/>
</dbReference>
<dbReference type="EC" id="4.1.1.50" evidence="9"/>
<keyword evidence="7 9" id="KW-0704">Schiff base</keyword>
<feature type="active site" description="Schiff-base intermediate with substrate; via pyruvic acid" evidence="9">
    <location>
        <position position="458"/>
    </location>
</feature>
<feature type="chain" id="PRO_5023350627" description="S-adenosylmethionine decarboxylase beta chain" evidence="9">
    <location>
        <begin position="1"/>
        <end position="457"/>
    </location>
</feature>
<dbReference type="eggNOG" id="COG1568">
    <property type="taxonomic scope" value="Bacteria"/>
</dbReference>
<dbReference type="AlphaFoldDB" id="A0A1M6HG64"/>
<evidence type="ECO:0000256" key="3">
    <source>
        <dbReference type="ARBA" id="ARBA00023066"/>
    </source>
</evidence>
<evidence type="ECO:0000259" key="10">
    <source>
        <dbReference type="Pfam" id="PF01861"/>
    </source>
</evidence>
<keyword evidence="3 9" id="KW-0745">Spermidine biosynthesis</keyword>
<dbReference type="InterPro" id="IPR002723">
    <property type="entry name" value="BpsA_C"/>
</dbReference>
<keyword evidence="1 9" id="KW-0210">Decarboxylase</keyword>
<dbReference type="InterPro" id="IPR017716">
    <property type="entry name" value="S-AdoMet_deCOase_pro-enz"/>
</dbReference>
<feature type="site" description="Cleavage (non-hydrolytic); by autolysis" evidence="9">
    <location>
        <begin position="457"/>
        <end position="458"/>
    </location>
</feature>
<feature type="chain" id="PRO_5023350626" description="S-adenosylmethionine decarboxylase alpha chain" evidence="9">
    <location>
        <begin position="458"/>
        <end position="512"/>
    </location>
</feature>
<evidence type="ECO:0000256" key="8">
    <source>
        <dbReference type="ARBA" id="ARBA00023317"/>
    </source>
</evidence>
<keyword evidence="9" id="KW-0949">S-adenosyl-L-methionine</keyword>
<evidence type="ECO:0000256" key="7">
    <source>
        <dbReference type="ARBA" id="ARBA00023270"/>
    </source>
</evidence>
<evidence type="ECO:0000256" key="4">
    <source>
        <dbReference type="ARBA" id="ARBA00023115"/>
    </source>
</evidence>
<feature type="active site" description="Proton donor; for catalytic activity" evidence="9">
    <location>
        <position position="478"/>
    </location>
</feature>
<dbReference type="Proteomes" id="UP000184192">
    <property type="component" value="Unassembled WGS sequence"/>
</dbReference>
<dbReference type="InterPro" id="IPR003826">
    <property type="entry name" value="AdoMetDC_fam_prok"/>
</dbReference>
<comment type="PTM">
    <text evidence="9">Is synthesized initially as an inactive proenzyme. Formation of the active enzyme involves a self-maturation process in which the active site pyruvoyl group is generated from an internal serine residue via an autocatalytic post-translational modification. Two non-identical subunits are generated from the proenzyme in this reaction, and the pyruvate is formed at the N-terminus of the alpha chain, which is derived from the carboxyl end of the proenzyme. The post-translation cleavage follows an unusual pathway, termed non-hydrolytic serinolysis, in which the side chain hydroxyl group of the serine supplies its oxygen atom to form the C-terminus of the beta chain, while the remainder of the serine residue undergoes an oxidative deamination to produce ammonia and the pyruvoyl group blocking the N-terminus of the alpha chain.</text>
</comment>
<dbReference type="SUPFAM" id="SSF56276">
    <property type="entry name" value="S-adenosylmethionine decarboxylase"/>
    <property type="match status" value="1"/>
</dbReference>
<keyword evidence="4 9" id="KW-0620">Polyamine biosynthesis</keyword>
<accession>A0A1M6HG64</accession>
<evidence type="ECO:0000256" key="1">
    <source>
        <dbReference type="ARBA" id="ARBA00022793"/>
    </source>
</evidence>
<reference evidence="12" key="1">
    <citation type="submission" date="2016-11" db="EMBL/GenBank/DDBJ databases">
        <authorList>
            <person name="Varghese N."/>
            <person name="Submissions S."/>
        </authorList>
    </citation>
    <scope>NUCLEOTIDE SEQUENCE [LARGE SCALE GENOMIC DNA]</scope>
    <source>
        <strain evidence="12">DSM 26884</strain>
    </source>
</reference>
<dbReference type="GO" id="GO:0005829">
    <property type="term" value="C:cytosol"/>
    <property type="evidence" value="ECO:0007669"/>
    <property type="project" value="TreeGrafter"/>
</dbReference>
<dbReference type="GO" id="GO:0004014">
    <property type="term" value="F:adenosylmethionine decarboxylase activity"/>
    <property type="evidence" value="ECO:0007669"/>
    <property type="project" value="UniProtKB-UniRule"/>
</dbReference>
<evidence type="ECO:0000256" key="5">
    <source>
        <dbReference type="ARBA" id="ARBA00023145"/>
    </source>
</evidence>
<evidence type="ECO:0000256" key="9">
    <source>
        <dbReference type="HAMAP-Rule" id="MF_00464"/>
    </source>
</evidence>
<dbReference type="Gene3D" id="3.60.90.10">
    <property type="entry name" value="S-adenosylmethionine decarboxylase"/>
    <property type="match status" value="1"/>
</dbReference>
<dbReference type="PANTHER" id="PTHR33866">
    <property type="entry name" value="S-ADENOSYLMETHIONINE DECARBOXYLASE PROENZYME"/>
    <property type="match status" value="1"/>
</dbReference>
<comment type="similarity">
    <text evidence="9">Belongs to the prokaryotic AdoMetDC family. Type 1 subfamily.</text>
</comment>
<proteinExistence type="inferred from homology"/>
<dbReference type="GO" id="GO:0008295">
    <property type="term" value="P:spermidine biosynthetic process"/>
    <property type="evidence" value="ECO:0007669"/>
    <property type="project" value="UniProtKB-UniRule"/>
</dbReference>
<keyword evidence="8 9" id="KW-0670">Pyruvate</keyword>
<comment type="function">
    <text evidence="9">Catalyzes the decarboxylation of S-adenosylmethionine to S-adenosylmethioninamine (dcAdoMet), the propylamine donor required for the synthesis of the polyamines spermine and spermidine from the diamine putrescine.</text>
</comment>
<dbReference type="InterPro" id="IPR029063">
    <property type="entry name" value="SAM-dependent_MTases_sf"/>
</dbReference>
<dbReference type="SUPFAM" id="SSF53335">
    <property type="entry name" value="S-adenosyl-L-methionine-dependent methyltransferases"/>
    <property type="match status" value="1"/>
</dbReference>
<keyword evidence="6 9" id="KW-0456">Lyase</keyword>
<keyword evidence="5 9" id="KW-0865">Zymogen</keyword>
<dbReference type="NCBIfam" id="TIGR03330">
    <property type="entry name" value="SAM_DCase_Bsu"/>
    <property type="match status" value="1"/>
</dbReference>
<dbReference type="eggNOG" id="COG1586">
    <property type="taxonomic scope" value="Bacteria"/>
</dbReference>
<dbReference type="Gene3D" id="3.40.50.150">
    <property type="entry name" value="Vaccinia Virus protein VP39"/>
    <property type="match status" value="1"/>
</dbReference>
<name>A0A1M6HG64_9BACE</name>
<evidence type="ECO:0000313" key="11">
    <source>
        <dbReference type="EMBL" id="SHJ21163.1"/>
    </source>
</evidence>
<protein>
    <recommendedName>
        <fullName evidence="9">S-adenosylmethionine decarboxylase proenzyme</fullName>
        <shortName evidence="9">AdoMetDC</shortName>
        <shortName evidence="9">SAMDC</shortName>
        <ecNumber evidence="9">4.1.1.50</ecNumber>
    </recommendedName>
    <component>
        <recommendedName>
            <fullName evidence="9">S-adenosylmethionine decarboxylase beta chain</fullName>
        </recommendedName>
    </component>
    <component>
        <recommendedName>
            <fullName evidence="9">S-adenosylmethionine decarboxylase alpha chain</fullName>
        </recommendedName>
    </component>
</protein>
<keyword evidence="12" id="KW-1185">Reference proteome</keyword>
<organism evidence="11 12">
    <name type="scientific">Bacteroides stercorirosoris</name>
    <dbReference type="NCBI Taxonomy" id="871324"/>
    <lineage>
        <taxon>Bacteria</taxon>
        <taxon>Pseudomonadati</taxon>
        <taxon>Bacteroidota</taxon>
        <taxon>Bacteroidia</taxon>
        <taxon>Bacteroidales</taxon>
        <taxon>Bacteroidaceae</taxon>
        <taxon>Bacteroides</taxon>
    </lineage>
</organism>
<evidence type="ECO:0000256" key="2">
    <source>
        <dbReference type="ARBA" id="ARBA00022813"/>
    </source>
</evidence>
<dbReference type="EMBL" id="FQZN01000018">
    <property type="protein sequence ID" value="SHJ21163.1"/>
    <property type="molecule type" value="Genomic_DNA"/>
</dbReference>
<sequence>MDYIEDIHRGSSIKEGRGIIEKVFQELYFDAPLSNKTLSQRTTLPIPLVTALKKEGIRLGVWEQCKGGMELTIAGRKYVEQILGYEGINRCLYHQLMKSEEAKERYVNWLSEKYRTAFNSRPSVDVTLDQAQCTVQTAFRRALLCLTYGTLIGKHILCLGDDDFVCLAIGFLLKELFPARDTYPTDILVLDVDKRYIEYLQQQAKQCALPINCEQIDLRLPFPVHLSGRFDCLFTDPPYTQEGASLFLSRAISTLKEERGLKIFFSFGNRPTDESYLLQKCFQLHGLSIKDILAQFNEYEGASLLGNKGQLFVLETTDRTRALFPAEKKSRSDIYTADRHPKQNLYRCKQCGQSYTVGNDSDFLTIKTLKEHGCPACGCRIFYRQHKKKNAIIRQHLPLGHHILADFYDCGGDKLDDVEQIQVCMHEAAVKAGATIVQESFHKYDPIGVSGVVVIQESHLTIHTWPECRYAAVDLFTCGTNVNPWTAFDYLQKQLECGNVEYSDLMRGSKST</sequence>
<feature type="domain" description="N(4)-bis(aminopropyl)spermidine synthase C-terminal" evidence="10">
    <location>
        <begin position="111"/>
        <end position="302"/>
    </location>
</feature>
<dbReference type="Pfam" id="PF01861">
    <property type="entry name" value="BpsA_C"/>
    <property type="match status" value="1"/>
</dbReference>
<dbReference type="PANTHER" id="PTHR33866:SF2">
    <property type="entry name" value="S-ADENOSYLMETHIONINE DECARBOXYLASE PROENZYME"/>
    <property type="match status" value="1"/>
</dbReference>
<comment type="pathway">
    <text evidence="9">Amine and polyamine biosynthesis; S-adenosylmethioninamine biosynthesis; S-adenosylmethioninamine from S-adenosyl-L-methionine: step 1/1.</text>
</comment>
<dbReference type="HAMAP" id="MF_00464">
    <property type="entry name" value="AdoMetDC_1"/>
    <property type="match status" value="1"/>
</dbReference>
<evidence type="ECO:0000313" key="12">
    <source>
        <dbReference type="Proteomes" id="UP000184192"/>
    </source>
</evidence>
<dbReference type="GeneID" id="92713042"/>
<comment type="subunit">
    <text evidence="9">Heterotetramer of two alpha and two beta chains arranged as a dimer of alpha/beta heterodimers.</text>
</comment>